<gene>
    <name evidence="2" type="ORF">AM305_08459</name>
</gene>
<reference evidence="2 3" key="1">
    <citation type="journal article" date="2010" name="Vet. Microbiol.">
        <title>Production of haemolysins by strains of the Actinobacillus minor/porcitonsillarum complex.</title>
        <authorList>
            <person name="Arya G."/>
            <person name="Niven D.F."/>
        </authorList>
    </citation>
    <scope>NUCLEOTIDE SEQUENCE [LARGE SCALE GENOMIC DNA]</scope>
    <source>
        <strain evidence="2 3">NM305</strain>
    </source>
</reference>
<dbReference type="InterPro" id="IPR001173">
    <property type="entry name" value="Glyco_trans_2-like"/>
</dbReference>
<evidence type="ECO:0000259" key="1">
    <source>
        <dbReference type="Pfam" id="PF00535"/>
    </source>
</evidence>
<dbReference type="eggNOG" id="COG1216">
    <property type="taxonomic scope" value="Bacteria"/>
</dbReference>
<sequence length="340" mass="39463">MTNLSIIVPVYNTPIDKLRVCLHSIIKFINFNKELNIECIIIDDGSTESISNWCCEFVSNYSNFKFYKKQNEGVSIARNTGIELSKGEYITFVDSDDILLPIKDLSKYLLSQKYDLLFTDLKTNKQQNWFAFSGGTKKEIELETVIARLVENGTLNGPYCKFIRGCLLREKEIRFDYTMITGEDLVFLIHLLLQSPKMYYIPQCSYIYNLDNETSNSRLINKPNIIIDNNNKMYQAMIKLISNALPIEKQFYYKVKATERMIKQLFNTAADLITMKIFSKESKCGIRTSLLQIDENIITALTKTRYSKSSIRLSILLNQKWSLLTVIGKIRLIYLNLKNR</sequence>
<evidence type="ECO:0000313" key="3">
    <source>
        <dbReference type="Proteomes" id="UP000005532"/>
    </source>
</evidence>
<comment type="caution">
    <text evidence="2">The sequence shown here is derived from an EMBL/GenBank/DDBJ whole genome shotgun (WGS) entry which is preliminary data.</text>
</comment>
<dbReference type="CDD" id="cd00761">
    <property type="entry name" value="Glyco_tranf_GTA_type"/>
    <property type="match status" value="1"/>
</dbReference>
<dbReference type="Gene3D" id="3.90.550.10">
    <property type="entry name" value="Spore Coat Polysaccharide Biosynthesis Protein SpsA, Chain A"/>
    <property type="match status" value="1"/>
</dbReference>
<evidence type="ECO:0000313" key="2">
    <source>
        <dbReference type="EMBL" id="EER47345.1"/>
    </source>
</evidence>
<dbReference type="EMBL" id="ACQL01000085">
    <property type="protein sequence ID" value="EER47345.1"/>
    <property type="molecule type" value="Genomic_DNA"/>
</dbReference>
<dbReference type="Proteomes" id="UP000005532">
    <property type="component" value="Unassembled WGS sequence"/>
</dbReference>
<protein>
    <submittedName>
        <fullName evidence="2">Putative glycosyltransferase protein</fullName>
    </submittedName>
</protein>
<dbReference type="PANTHER" id="PTHR22916:SF3">
    <property type="entry name" value="UDP-GLCNAC:BETAGAL BETA-1,3-N-ACETYLGLUCOSAMINYLTRANSFERASE-LIKE PROTEIN 1"/>
    <property type="match status" value="1"/>
</dbReference>
<dbReference type="RefSeq" id="WP_005823551.1">
    <property type="nucleotide sequence ID" value="NZ_ACQL01000085.1"/>
</dbReference>
<dbReference type="SUPFAM" id="SSF53448">
    <property type="entry name" value="Nucleotide-diphospho-sugar transferases"/>
    <property type="match status" value="1"/>
</dbReference>
<feature type="domain" description="Glycosyltransferase 2-like" evidence="1">
    <location>
        <begin position="5"/>
        <end position="117"/>
    </location>
</feature>
<dbReference type="OrthoDB" id="9811884at2"/>
<dbReference type="InterPro" id="IPR029044">
    <property type="entry name" value="Nucleotide-diphossugar_trans"/>
</dbReference>
<keyword evidence="2" id="KW-0808">Transferase</keyword>
<dbReference type="GO" id="GO:0016758">
    <property type="term" value="F:hexosyltransferase activity"/>
    <property type="evidence" value="ECO:0007669"/>
    <property type="project" value="UniProtKB-ARBA"/>
</dbReference>
<dbReference type="PANTHER" id="PTHR22916">
    <property type="entry name" value="GLYCOSYLTRANSFERASE"/>
    <property type="match status" value="1"/>
</dbReference>
<accession>C5S1B4</accession>
<proteinExistence type="predicted"/>
<name>C5S1B4_9PAST</name>
<organism evidence="2 3">
    <name type="scientific">Actinobacillus minor NM305</name>
    <dbReference type="NCBI Taxonomy" id="637911"/>
    <lineage>
        <taxon>Bacteria</taxon>
        <taxon>Pseudomonadati</taxon>
        <taxon>Pseudomonadota</taxon>
        <taxon>Gammaproteobacteria</taxon>
        <taxon>Pasteurellales</taxon>
        <taxon>Pasteurellaceae</taxon>
        <taxon>Actinobacillus</taxon>
    </lineage>
</organism>
<dbReference type="AlphaFoldDB" id="C5S1B4"/>
<dbReference type="Pfam" id="PF00535">
    <property type="entry name" value="Glycos_transf_2"/>
    <property type="match status" value="1"/>
</dbReference>